<feature type="domain" description="Caspase family p20" evidence="19">
    <location>
        <begin position="290"/>
        <end position="376"/>
    </location>
</feature>
<dbReference type="GO" id="GO:0043525">
    <property type="term" value="P:positive regulation of neuron apoptotic process"/>
    <property type="evidence" value="ECO:0007669"/>
    <property type="project" value="TreeGrafter"/>
</dbReference>
<dbReference type="PROSITE" id="PS50208">
    <property type="entry name" value="CASPASE_P20"/>
    <property type="match status" value="1"/>
</dbReference>
<evidence type="ECO:0000256" key="9">
    <source>
        <dbReference type="ARBA" id="ARBA00022813"/>
    </source>
</evidence>
<feature type="region of interest" description="Disordered" evidence="17">
    <location>
        <begin position="119"/>
        <end position="147"/>
    </location>
</feature>
<dbReference type="Proteomes" id="UP000606274">
    <property type="component" value="Unassembled WGS sequence"/>
</dbReference>
<feature type="compositionally biased region" description="Acidic residues" evidence="17">
    <location>
        <begin position="123"/>
        <end position="136"/>
    </location>
</feature>
<dbReference type="SMART" id="SM00115">
    <property type="entry name" value="CASc"/>
    <property type="match status" value="1"/>
</dbReference>
<evidence type="ECO:0000256" key="16">
    <source>
        <dbReference type="RuleBase" id="RU003971"/>
    </source>
</evidence>
<organism evidence="20 21">
    <name type="scientific">Silurus meridionalis</name>
    <name type="common">Southern catfish</name>
    <name type="synonym">Silurus soldatovi meridionalis</name>
    <dbReference type="NCBI Taxonomy" id="175797"/>
    <lineage>
        <taxon>Eukaryota</taxon>
        <taxon>Metazoa</taxon>
        <taxon>Chordata</taxon>
        <taxon>Craniata</taxon>
        <taxon>Vertebrata</taxon>
        <taxon>Euteleostomi</taxon>
        <taxon>Actinopterygii</taxon>
        <taxon>Neopterygii</taxon>
        <taxon>Teleostei</taxon>
        <taxon>Ostariophysi</taxon>
        <taxon>Siluriformes</taxon>
        <taxon>Siluridae</taxon>
        <taxon>Silurus</taxon>
    </lineage>
</organism>
<comment type="similarity">
    <text evidence="3 16">Belongs to the peptidase C14A family.</text>
</comment>
<dbReference type="GO" id="GO:0006915">
    <property type="term" value="P:apoptotic process"/>
    <property type="evidence" value="ECO:0007669"/>
    <property type="project" value="UniProtKB-KW"/>
</dbReference>
<evidence type="ECO:0000259" key="19">
    <source>
        <dbReference type="PROSITE" id="PS50208"/>
    </source>
</evidence>
<keyword evidence="7" id="KW-0378">Hydrolase</keyword>
<evidence type="ECO:0000256" key="13">
    <source>
        <dbReference type="ARBA" id="ARBA00029473"/>
    </source>
</evidence>
<protein>
    <recommendedName>
        <fullName evidence="15">Caspase-6</fullName>
        <ecNumber evidence="14">3.4.22.59</ecNumber>
    </recommendedName>
</protein>
<evidence type="ECO:0000256" key="11">
    <source>
        <dbReference type="ARBA" id="ARBA00023242"/>
    </source>
</evidence>
<comment type="subunit">
    <text evidence="13">Heterotetramer that consists of two anti-parallel arranged heterodimers, each one formed by a 18 kDa (Caspase-6 subunit p18) and a 11 kDa (Caspase-6 subunit p11) subunit.</text>
</comment>
<evidence type="ECO:0000259" key="18">
    <source>
        <dbReference type="PROSITE" id="PS50207"/>
    </source>
</evidence>
<evidence type="ECO:0000313" key="21">
    <source>
        <dbReference type="Proteomes" id="UP000606274"/>
    </source>
</evidence>
<evidence type="ECO:0000256" key="3">
    <source>
        <dbReference type="ARBA" id="ARBA00010134"/>
    </source>
</evidence>
<evidence type="ECO:0000256" key="12">
    <source>
        <dbReference type="ARBA" id="ARBA00029356"/>
    </source>
</evidence>
<dbReference type="InterPro" id="IPR011600">
    <property type="entry name" value="Pept_C14_caspase"/>
</dbReference>
<name>A0A8T0BSY2_SILME</name>
<dbReference type="InterPro" id="IPR002398">
    <property type="entry name" value="Pept_C14"/>
</dbReference>
<sequence>MMQYLDDKYSDPVKDELLDLVLTEGPRFRTTYIDQDKVGQVKKRAVAKAELMSLPATANSSTPQQPGPAVQVRQVEAQPPPKKKMTLAAFFKKNTPVASPHQLEAVKIETELTTYLFTPEGISSDEDESLSDEEYVPDSGRESESSVELAIHPKIPDVANKGKACAGEKHENAVTGMMAVDGDDDEVVEEAANICTIPAGSDFIMCYSVAPGFFSYRDPNSGTFYIQDLCETLKQHGPTMEFTEILTLVNMKVSRLGRDFNNIKQMPCFTSMLTKKLYFRLEEYMMNHTRRGKALIFNHETFVKSKDRYGTNKDRDNIIKRFQALGFEVNSYNDQRKAEVLEEIRKAASDNHADADCFACIFLTRGDEGEIKAYDD</sequence>
<dbReference type="Pfam" id="PF00656">
    <property type="entry name" value="Peptidase_C14"/>
    <property type="match status" value="2"/>
</dbReference>
<dbReference type="GO" id="GO:0005634">
    <property type="term" value="C:nucleus"/>
    <property type="evidence" value="ECO:0007669"/>
    <property type="project" value="UniProtKB-SubCell"/>
</dbReference>
<keyword evidence="9" id="KW-0068">Autocatalytic cleavage</keyword>
<comment type="caution">
    <text evidence="20">The sequence shown here is derived from an EMBL/GenBank/DDBJ whole genome shotgun (WGS) entry which is preliminary data.</text>
</comment>
<evidence type="ECO:0000313" key="20">
    <source>
        <dbReference type="EMBL" id="KAF7710144.1"/>
    </source>
</evidence>
<accession>A0A8T0BSY2</accession>
<dbReference type="Gene3D" id="3.40.50.1460">
    <property type="match status" value="1"/>
</dbReference>
<dbReference type="PANTHER" id="PTHR10454">
    <property type="entry name" value="CASPASE"/>
    <property type="match status" value="1"/>
</dbReference>
<dbReference type="PROSITE" id="PS50207">
    <property type="entry name" value="CASPASE_P10"/>
    <property type="match status" value="1"/>
</dbReference>
<dbReference type="PANTHER" id="PTHR10454:SF206">
    <property type="entry name" value="CASPASE-6"/>
    <property type="match status" value="1"/>
</dbReference>
<evidence type="ECO:0000256" key="15">
    <source>
        <dbReference type="ARBA" id="ARBA00029534"/>
    </source>
</evidence>
<evidence type="ECO:0000256" key="6">
    <source>
        <dbReference type="ARBA" id="ARBA00022703"/>
    </source>
</evidence>
<dbReference type="AlphaFoldDB" id="A0A8T0BSY2"/>
<keyword evidence="21" id="KW-1185">Reference proteome</keyword>
<comment type="subcellular location">
    <subcellularLocation>
        <location evidence="2">Cytoplasm</location>
    </subcellularLocation>
    <subcellularLocation>
        <location evidence="1">Nucleus</location>
    </subcellularLocation>
</comment>
<dbReference type="GO" id="GO:0005737">
    <property type="term" value="C:cytoplasm"/>
    <property type="evidence" value="ECO:0007669"/>
    <property type="project" value="UniProtKB-SubCell"/>
</dbReference>
<evidence type="ECO:0000256" key="8">
    <source>
        <dbReference type="ARBA" id="ARBA00022807"/>
    </source>
</evidence>
<dbReference type="EMBL" id="JABFDY010000002">
    <property type="protein sequence ID" value="KAF7710144.1"/>
    <property type="molecule type" value="Genomic_DNA"/>
</dbReference>
<comment type="catalytic activity">
    <reaction evidence="12">
        <text>Strict requirement for Asp at position P1 and has a preferred cleavage sequence of Val-Glu-His-Asp-|-.</text>
        <dbReference type="EC" id="3.4.22.59"/>
    </reaction>
</comment>
<dbReference type="Gene3D" id="3.30.70.1470">
    <property type="entry name" value="Caspase-like"/>
    <property type="match status" value="1"/>
</dbReference>
<dbReference type="InterPro" id="IPR015917">
    <property type="entry name" value="Pept_C14A"/>
</dbReference>
<dbReference type="InterPro" id="IPR001309">
    <property type="entry name" value="Pept_C14_p20"/>
</dbReference>
<dbReference type="SUPFAM" id="SSF52129">
    <property type="entry name" value="Caspase-like"/>
    <property type="match status" value="2"/>
</dbReference>
<keyword evidence="4" id="KW-0963">Cytoplasm</keyword>
<evidence type="ECO:0000256" key="14">
    <source>
        <dbReference type="ARBA" id="ARBA00029486"/>
    </source>
</evidence>
<evidence type="ECO:0000256" key="7">
    <source>
        <dbReference type="ARBA" id="ARBA00022801"/>
    </source>
</evidence>
<dbReference type="PRINTS" id="PR00376">
    <property type="entry name" value="IL1BCENZYME"/>
</dbReference>
<evidence type="ECO:0000256" key="1">
    <source>
        <dbReference type="ARBA" id="ARBA00004123"/>
    </source>
</evidence>
<dbReference type="InterPro" id="IPR029030">
    <property type="entry name" value="Caspase-like_dom_sf"/>
</dbReference>
<dbReference type="InterPro" id="IPR002138">
    <property type="entry name" value="Pept_C14_p10"/>
</dbReference>
<dbReference type="GO" id="GO:0004197">
    <property type="term" value="F:cysteine-type endopeptidase activity"/>
    <property type="evidence" value="ECO:0007669"/>
    <property type="project" value="InterPro"/>
</dbReference>
<keyword evidence="11" id="KW-0539">Nucleus</keyword>
<evidence type="ECO:0000256" key="4">
    <source>
        <dbReference type="ARBA" id="ARBA00022490"/>
    </source>
</evidence>
<gene>
    <name evidence="20" type="ORF">HF521_009016</name>
</gene>
<proteinExistence type="inferred from homology"/>
<dbReference type="GO" id="GO:0006508">
    <property type="term" value="P:proteolysis"/>
    <property type="evidence" value="ECO:0007669"/>
    <property type="project" value="UniProtKB-KW"/>
</dbReference>
<evidence type="ECO:0000256" key="5">
    <source>
        <dbReference type="ARBA" id="ARBA00022670"/>
    </source>
</evidence>
<feature type="domain" description="Caspase family p10" evidence="18">
    <location>
        <begin position="193"/>
        <end position="281"/>
    </location>
</feature>
<reference evidence="20" key="1">
    <citation type="submission" date="2020-08" db="EMBL/GenBank/DDBJ databases">
        <title>Chromosome-level assembly of Southern catfish (Silurus meridionalis) provides insights into visual adaptation to the nocturnal and benthic lifestyles.</title>
        <authorList>
            <person name="Zhang Y."/>
            <person name="Wang D."/>
            <person name="Peng Z."/>
        </authorList>
    </citation>
    <scope>NUCLEOTIDE SEQUENCE</scope>
    <source>
        <strain evidence="20">SWU-2019-XX</strain>
        <tissue evidence="20">Muscle</tissue>
    </source>
</reference>
<keyword evidence="5" id="KW-0645">Protease</keyword>
<dbReference type="EC" id="3.4.22.59" evidence="14"/>
<evidence type="ECO:0000256" key="10">
    <source>
        <dbReference type="ARBA" id="ARBA00023145"/>
    </source>
</evidence>
<keyword evidence="8" id="KW-0788">Thiol protease</keyword>
<keyword evidence="10" id="KW-0865">Zymogen</keyword>
<keyword evidence="6" id="KW-0053">Apoptosis</keyword>
<evidence type="ECO:0000256" key="2">
    <source>
        <dbReference type="ARBA" id="ARBA00004496"/>
    </source>
</evidence>
<evidence type="ECO:0000256" key="17">
    <source>
        <dbReference type="SAM" id="MobiDB-lite"/>
    </source>
</evidence>